<dbReference type="Gene3D" id="1.10.510.10">
    <property type="entry name" value="Transferase(Phosphotransferase) domain 1"/>
    <property type="match status" value="1"/>
</dbReference>
<feature type="compositionally biased region" description="Low complexity" evidence="10">
    <location>
        <begin position="823"/>
        <end position="850"/>
    </location>
</feature>
<dbReference type="Proteomes" id="UP000005408">
    <property type="component" value="Unassembled WGS sequence"/>
</dbReference>
<dbReference type="InterPro" id="IPR008271">
    <property type="entry name" value="Ser/Thr_kinase_AS"/>
</dbReference>
<feature type="compositionally biased region" description="Polar residues" evidence="10">
    <location>
        <begin position="732"/>
        <end position="751"/>
    </location>
</feature>
<feature type="compositionally biased region" description="Basic and acidic residues" evidence="10">
    <location>
        <begin position="282"/>
        <end position="301"/>
    </location>
</feature>
<keyword evidence="6" id="KW-0418">Kinase</keyword>
<evidence type="ECO:0000256" key="2">
    <source>
        <dbReference type="ARBA" id="ARBA00012513"/>
    </source>
</evidence>
<feature type="region of interest" description="Disordered" evidence="10">
    <location>
        <begin position="1009"/>
        <end position="1119"/>
    </location>
</feature>
<evidence type="ECO:0000256" key="9">
    <source>
        <dbReference type="ARBA" id="ARBA00048679"/>
    </source>
</evidence>
<feature type="region of interest" description="Disordered" evidence="10">
    <location>
        <begin position="669"/>
        <end position="758"/>
    </location>
</feature>
<evidence type="ECO:0000256" key="4">
    <source>
        <dbReference type="ARBA" id="ARBA00022679"/>
    </source>
</evidence>
<feature type="compositionally biased region" description="Polar residues" evidence="10">
    <location>
        <begin position="15"/>
        <end position="24"/>
    </location>
</feature>
<dbReference type="PROSITE" id="PS50011">
    <property type="entry name" value="PROTEIN_KINASE_DOM"/>
    <property type="match status" value="1"/>
</dbReference>
<dbReference type="Pfam" id="PF00069">
    <property type="entry name" value="Pkinase"/>
    <property type="match status" value="1"/>
</dbReference>
<dbReference type="PANTHER" id="PTHR13902">
    <property type="entry name" value="SERINE/THREONINE-PROTEIN KINASE WNK WITH NO LYSINE -RELATED"/>
    <property type="match status" value="1"/>
</dbReference>
<protein>
    <recommendedName>
        <fullName evidence="2">non-specific serine/threonine protein kinase</fullName>
        <ecNumber evidence="2">2.7.11.1</ecNumber>
    </recommendedName>
</protein>
<feature type="compositionally biased region" description="Low complexity" evidence="10">
    <location>
        <begin position="1141"/>
        <end position="1150"/>
    </location>
</feature>
<evidence type="ECO:0000256" key="10">
    <source>
        <dbReference type="SAM" id="MobiDB-lite"/>
    </source>
</evidence>
<feature type="compositionally biased region" description="Basic and acidic residues" evidence="10">
    <location>
        <begin position="188"/>
        <end position="204"/>
    </location>
</feature>
<comment type="cofactor">
    <cofactor evidence="1">
        <name>Mg(2+)</name>
        <dbReference type="ChEBI" id="CHEBI:18420"/>
    </cofactor>
</comment>
<dbReference type="Gene3D" id="3.30.200.20">
    <property type="entry name" value="Phosphorylase Kinase, domain 1"/>
    <property type="match status" value="1"/>
</dbReference>
<dbReference type="EC" id="2.7.11.1" evidence="2"/>
<dbReference type="InterPro" id="IPR056865">
    <property type="entry name" value="CCTL2_WNK"/>
</dbReference>
<name>A0A8W8LM07_MAGGI</name>
<dbReference type="GO" id="GO:0004674">
    <property type="term" value="F:protein serine/threonine kinase activity"/>
    <property type="evidence" value="ECO:0007669"/>
    <property type="project" value="UniProtKB-KW"/>
</dbReference>
<evidence type="ECO:0000256" key="7">
    <source>
        <dbReference type="ARBA" id="ARBA00022840"/>
    </source>
</evidence>
<feature type="compositionally biased region" description="Basic and acidic residues" evidence="10">
    <location>
        <begin position="66"/>
        <end position="82"/>
    </location>
</feature>
<dbReference type="Pfam" id="PF12202">
    <property type="entry name" value="OSR1_C"/>
    <property type="match status" value="1"/>
</dbReference>
<dbReference type="InterPro" id="IPR011009">
    <property type="entry name" value="Kinase-like_dom_sf"/>
</dbReference>
<dbReference type="PROSITE" id="PS00108">
    <property type="entry name" value="PROTEIN_KINASE_ST"/>
    <property type="match status" value="1"/>
</dbReference>
<dbReference type="EnsemblMetazoa" id="G28710.1">
    <property type="protein sequence ID" value="G28710.1:cds"/>
    <property type="gene ID" value="G28710"/>
</dbReference>
<feature type="compositionally biased region" description="Polar residues" evidence="10">
    <location>
        <begin position="141"/>
        <end position="156"/>
    </location>
</feature>
<reference evidence="12" key="1">
    <citation type="submission" date="2022-08" db="UniProtKB">
        <authorList>
            <consortium name="EnsemblMetazoa"/>
        </authorList>
    </citation>
    <scope>IDENTIFICATION</scope>
    <source>
        <strain evidence="12">05x7-T-G4-1.051#20</strain>
    </source>
</reference>
<feature type="compositionally biased region" description="Polar residues" evidence="10">
    <location>
        <begin position="1072"/>
        <end position="1100"/>
    </location>
</feature>
<dbReference type="GO" id="GO:0005524">
    <property type="term" value="F:ATP binding"/>
    <property type="evidence" value="ECO:0007669"/>
    <property type="project" value="UniProtKB-KW"/>
</dbReference>
<feature type="compositionally biased region" description="Polar residues" evidence="10">
    <location>
        <begin position="781"/>
        <end position="800"/>
    </location>
</feature>
<dbReference type="SMART" id="SM00220">
    <property type="entry name" value="S_TKc"/>
    <property type="match status" value="1"/>
</dbReference>
<keyword evidence="13" id="KW-1185">Reference proteome</keyword>
<dbReference type="FunFam" id="1.10.510.10:FF:000006">
    <property type="entry name" value="Serine/threonine-protein kinase WNK1 isoform 2"/>
    <property type="match status" value="1"/>
</dbReference>
<keyword evidence="7" id="KW-0067">ATP-binding</keyword>
<dbReference type="Gene3D" id="3.10.20.90">
    <property type="entry name" value="Phosphatidylinositol 3-kinase Catalytic Subunit, Chain A, domain 1"/>
    <property type="match status" value="2"/>
</dbReference>
<feature type="region of interest" description="Disordered" evidence="10">
    <location>
        <begin position="1135"/>
        <end position="1177"/>
    </location>
</feature>
<dbReference type="InterPro" id="IPR050588">
    <property type="entry name" value="WNK_Ser-Thr_kinase"/>
</dbReference>
<proteinExistence type="predicted"/>
<feature type="domain" description="Protein kinase" evidence="11">
    <location>
        <begin position="311"/>
        <end position="570"/>
    </location>
</feature>
<feature type="compositionally biased region" description="Basic residues" evidence="10">
    <location>
        <begin position="1010"/>
        <end position="1026"/>
    </location>
</feature>
<dbReference type="Pfam" id="PF24889">
    <property type="entry name" value="CCTL2_WNK"/>
    <property type="match status" value="1"/>
</dbReference>
<feature type="compositionally biased region" description="Low complexity" evidence="10">
    <location>
        <begin position="694"/>
        <end position="727"/>
    </location>
</feature>
<feature type="compositionally biased region" description="Basic and acidic residues" evidence="10">
    <location>
        <begin position="1039"/>
        <end position="1052"/>
    </location>
</feature>
<organism evidence="12 13">
    <name type="scientific">Magallana gigas</name>
    <name type="common">Pacific oyster</name>
    <name type="synonym">Crassostrea gigas</name>
    <dbReference type="NCBI Taxonomy" id="29159"/>
    <lineage>
        <taxon>Eukaryota</taxon>
        <taxon>Metazoa</taxon>
        <taxon>Spiralia</taxon>
        <taxon>Lophotrochozoa</taxon>
        <taxon>Mollusca</taxon>
        <taxon>Bivalvia</taxon>
        <taxon>Autobranchia</taxon>
        <taxon>Pteriomorphia</taxon>
        <taxon>Ostreida</taxon>
        <taxon>Ostreoidea</taxon>
        <taxon>Ostreidae</taxon>
        <taxon>Magallana</taxon>
    </lineage>
</organism>
<dbReference type="SUPFAM" id="SSF56112">
    <property type="entry name" value="Protein kinase-like (PK-like)"/>
    <property type="match status" value="1"/>
</dbReference>
<sequence length="1192" mass="131971">MPPRAGVVKIMSKTVRPSVNGDVSHTTDEDSHELHRKPVKQQGLPASSKINKRVSNDMGQRNTHRRITDRTLGERQSPDHVSKVGTRSSRFGGIGKQRKCVSDDWTAKVQAINGGHSEKYSPSGKIKGVGVLRKEKEKLSSIPSSSTDNAMSSSQKTHGKEKTFVKDSKVKDSNKVDTSVSNISNNSDESRPDPKSVQKPENEKIKHKFHVIPSSSSRRSVTIDKTTTVIRPDGNKEKSAVLTDESSDTIDSAIGKSLSSKDIDESDDLAQVGDGSSEFDGATERKDDESGKKEDENDEKAVATSPDGRFLKFDVEIGRGSFKTVYKGLDTETGVAVAWCELQDKKWNKSERQRFREEAEMLKELQHPNIVRFYDSWEEPNMRNRKIIVLVTELMTSGTLKTYIKRFKKINAKVLKSWCKQILKGLCYLHTRDPPVIHRDLKCDNIFITGTTGSVKIGDLGLATLKNKSFAKSVIGTPEFMAPEMYEEHYDESVDVYAFGMCMLEMATSEYPYKECHNAAQIYRRVTTGVRPEAFEKLENEEIKKIIDSCIQTNRQDRPSAKTLLQLDFFTEDTGLSVEVANREDGETPPNIVALRLRVVDPKKRRDKHKENEAIQFEFDLDNDQAEDVALEMVKSGYLVEEDVKTVTRQIKERTQPIIALRMAKAAEGVSASSSESGPAQSTSQQAMPPPPQQDQSSQPQTQPGQTSPGQSSDSQNVSQQQSSQQQPQPPTLNEATPQTQPIQPSSSLEETQAAIPIGVPREVFENLLDGNQYKKERSDSICSTSSVGQVVNHQKQLSQVVKDAPSPMLKKVASVPSRLYSKRPSSTRRSTSPGPVPPKASSSTSSGPSQTNLGASLSLLQQEQEQCNRESENEQIAAKTEEKKKRVRVKRRKTLEKNPRLTILSVVKETGEVECRLEISNKNTITFKFSLENDKPQEIAESLVQEDLLPEAQSGMVIKLLEEVGNSVKENAENAVSTILSCCTSTPTSSPCTVRKVRPTALEVEAVKAVKRGHKGKRHSTHKRLHFDTDGDSGQTSDDSRNDAGVHEILDWGRWTSSSSDEGEKTDNEEQTNISDNYISPENTHNSLPTSNQSTTQGAGSIIDSDAGNGTDSDKSISRKAAVPVDFSALQEQLKQLTHTSQQQAQTEATTEKGSSPSVPNLTPVSGKPTKSNWRRPVYCFSEYTQEANKC</sequence>
<dbReference type="InterPro" id="IPR024678">
    <property type="entry name" value="Kinase_OSR1/WNK_CCT"/>
</dbReference>
<evidence type="ECO:0000256" key="6">
    <source>
        <dbReference type="ARBA" id="ARBA00022777"/>
    </source>
</evidence>
<evidence type="ECO:0000256" key="1">
    <source>
        <dbReference type="ARBA" id="ARBA00001946"/>
    </source>
</evidence>
<keyword evidence="5" id="KW-0547">Nucleotide-binding</keyword>
<feature type="compositionally biased region" description="Polar residues" evidence="10">
    <location>
        <begin position="1154"/>
        <end position="1173"/>
    </location>
</feature>
<evidence type="ECO:0000259" key="11">
    <source>
        <dbReference type="PROSITE" id="PS50011"/>
    </source>
</evidence>
<evidence type="ECO:0000313" key="12">
    <source>
        <dbReference type="EnsemblMetazoa" id="G28710.1:cds"/>
    </source>
</evidence>
<feature type="region of interest" description="Disordered" evidence="10">
    <location>
        <begin position="14"/>
        <end position="99"/>
    </location>
</feature>
<dbReference type="AlphaFoldDB" id="A0A8W8LM07"/>
<comment type="catalytic activity">
    <reaction evidence="9">
        <text>L-seryl-[protein] + ATP = O-phospho-L-seryl-[protein] + ADP + H(+)</text>
        <dbReference type="Rhea" id="RHEA:17989"/>
        <dbReference type="Rhea" id="RHEA-COMP:9863"/>
        <dbReference type="Rhea" id="RHEA-COMP:11604"/>
        <dbReference type="ChEBI" id="CHEBI:15378"/>
        <dbReference type="ChEBI" id="CHEBI:29999"/>
        <dbReference type="ChEBI" id="CHEBI:30616"/>
        <dbReference type="ChEBI" id="CHEBI:83421"/>
        <dbReference type="ChEBI" id="CHEBI:456216"/>
        <dbReference type="EC" id="2.7.11.1"/>
    </reaction>
</comment>
<evidence type="ECO:0000313" key="13">
    <source>
        <dbReference type="Proteomes" id="UP000005408"/>
    </source>
</evidence>
<dbReference type="CDD" id="cd13983">
    <property type="entry name" value="STKc_WNK"/>
    <property type="match status" value="1"/>
</dbReference>
<accession>A0A8W8LM07</accession>
<feature type="compositionally biased region" description="Low complexity" evidence="10">
    <location>
        <begin position="669"/>
        <end position="687"/>
    </location>
</feature>
<dbReference type="FunFam" id="3.30.200.20:FF:000010">
    <property type="entry name" value="Serine/threonine-protein kinase WNK1 isoform 2"/>
    <property type="match status" value="1"/>
</dbReference>
<evidence type="ECO:0000256" key="5">
    <source>
        <dbReference type="ARBA" id="ARBA00022741"/>
    </source>
</evidence>
<evidence type="ECO:0000256" key="8">
    <source>
        <dbReference type="ARBA" id="ARBA00047899"/>
    </source>
</evidence>
<feature type="compositionally biased region" description="Polar residues" evidence="10">
    <location>
        <begin position="213"/>
        <end position="229"/>
    </location>
</feature>
<keyword evidence="3" id="KW-0723">Serine/threonine-protein kinase</keyword>
<comment type="catalytic activity">
    <reaction evidence="8">
        <text>L-threonyl-[protein] + ATP = O-phospho-L-threonyl-[protein] + ADP + H(+)</text>
        <dbReference type="Rhea" id="RHEA:46608"/>
        <dbReference type="Rhea" id="RHEA-COMP:11060"/>
        <dbReference type="Rhea" id="RHEA-COMP:11605"/>
        <dbReference type="ChEBI" id="CHEBI:15378"/>
        <dbReference type="ChEBI" id="CHEBI:30013"/>
        <dbReference type="ChEBI" id="CHEBI:30616"/>
        <dbReference type="ChEBI" id="CHEBI:61977"/>
        <dbReference type="ChEBI" id="CHEBI:456216"/>
        <dbReference type="EC" id="2.7.11.1"/>
    </reaction>
</comment>
<evidence type="ECO:0000256" key="3">
    <source>
        <dbReference type="ARBA" id="ARBA00022527"/>
    </source>
</evidence>
<dbReference type="InterPro" id="IPR000719">
    <property type="entry name" value="Prot_kinase_dom"/>
</dbReference>
<feature type="compositionally biased region" description="Basic and acidic residues" evidence="10">
    <location>
        <begin position="158"/>
        <end position="175"/>
    </location>
</feature>
<feature type="region of interest" description="Disordered" evidence="10">
    <location>
        <begin position="776"/>
        <end position="892"/>
    </location>
</feature>
<feature type="compositionally biased region" description="Low complexity" evidence="10">
    <location>
        <begin position="857"/>
        <end position="866"/>
    </location>
</feature>
<keyword evidence="4" id="KW-0808">Transferase</keyword>
<feature type="region of interest" description="Disordered" evidence="10">
    <location>
        <begin position="112"/>
        <end position="305"/>
    </location>
</feature>